<proteinExistence type="predicted"/>
<dbReference type="Proteomes" id="UP001231362">
    <property type="component" value="Unassembled WGS sequence"/>
</dbReference>
<evidence type="ECO:0000313" key="2">
    <source>
        <dbReference type="EMBL" id="MDQ0157517.1"/>
    </source>
</evidence>
<keyword evidence="1" id="KW-0472">Membrane</keyword>
<keyword evidence="1" id="KW-0812">Transmembrane</keyword>
<comment type="caution">
    <text evidence="2">The sequence shown here is derived from an EMBL/GenBank/DDBJ whole genome shotgun (WGS) entry which is preliminary data.</text>
</comment>
<keyword evidence="3" id="KW-1185">Reference proteome</keyword>
<protein>
    <submittedName>
        <fullName evidence="2">Glucan phosphoethanolaminetransferase (Alkaline phosphatase superfamily)</fullName>
    </submittedName>
</protein>
<feature type="transmembrane region" description="Helical" evidence="1">
    <location>
        <begin position="58"/>
        <end position="76"/>
    </location>
</feature>
<accession>A0ABT9V9C4</accession>
<keyword evidence="1" id="KW-1133">Transmembrane helix</keyword>
<evidence type="ECO:0000313" key="3">
    <source>
        <dbReference type="Proteomes" id="UP001231362"/>
    </source>
</evidence>
<dbReference type="Pfam" id="PF11188">
    <property type="entry name" value="DUF2975"/>
    <property type="match status" value="1"/>
</dbReference>
<reference evidence="2 3" key="1">
    <citation type="submission" date="2023-07" db="EMBL/GenBank/DDBJ databases">
        <title>Genomic Encyclopedia of Type Strains, Phase IV (KMG-IV): sequencing the most valuable type-strain genomes for metagenomic binning, comparative biology and taxonomic classification.</title>
        <authorList>
            <person name="Goeker M."/>
        </authorList>
    </citation>
    <scope>NUCLEOTIDE SEQUENCE [LARGE SCALE GENOMIC DNA]</scope>
    <source>
        <strain evidence="2 3">DSM 23948</strain>
    </source>
</reference>
<sequence>MMNPEFAYLKFPVLIGIYITAIPFYLALYQALRILSYIKGGEAFSEFPLISLGRIKNCALAIIILYVIGMVLLAGQNALHPGIAILGIVIIFATTVVAVFAVILQELLKSAIEIKVENDLTV</sequence>
<feature type="transmembrane region" description="Helical" evidence="1">
    <location>
        <begin position="6"/>
        <end position="29"/>
    </location>
</feature>
<name>A0ABT9V9C4_9BACL</name>
<dbReference type="InterPro" id="IPR021354">
    <property type="entry name" value="DUF2975"/>
</dbReference>
<feature type="transmembrane region" description="Helical" evidence="1">
    <location>
        <begin position="82"/>
        <end position="104"/>
    </location>
</feature>
<organism evidence="2 3">
    <name type="scientific">Anoxybacillus andreesenii</name>
    <dbReference type="NCBI Taxonomy" id="1325932"/>
    <lineage>
        <taxon>Bacteria</taxon>
        <taxon>Bacillati</taxon>
        <taxon>Bacillota</taxon>
        <taxon>Bacilli</taxon>
        <taxon>Bacillales</taxon>
        <taxon>Anoxybacillaceae</taxon>
        <taxon>Anoxybacillus</taxon>
    </lineage>
</organism>
<gene>
    <name evidence="2" type="ORF">J2S07_003852</name>
</gene>
<evidence type="ECO:0000256" key="1">
    <source>
        <dbReference type="SAM" id="Phobius"/>
    </source>
</evidence>
<dbReference type="EMBL" id="JAUSTU010000029">
    <property type="protein sequence ID" value="MDQ0157517.1"/>
    <property type="molecule type" value="Genomic_DNA"/>
</dbReference>